<dbReference type="AlphaFoldDB" id="A0A2T9Y281"/>
<comment type="caution">
    <text evidence="1">The sequence shown here is derived from an EMBL/GenBank/DDBJ whole genome shotgun (WGS) entry which is preliminary data.</text>
</comment>
<accession>A0A2T9Y281</accession>
<protein>
    <submittedName>
        <fullName evidence="1">Uncharacterized protein</fullName>
    </submittedName>
</protein>
<dbReference type="Proteomes" id="UP000245609">
    <property type="component" value="Unassembled WGS sequence"/>
</dbReference>
<reference evidence="1 2" key="1">
    <citation type="journal article" date="2018" name="MBio">
        <title>Comparative Genomics Reveals the Core Gene Toolbox for the Fungus-Insect Symbiosis.</title>
        <authorList>
            <person name="Wang Y."/>
            <person name="Stata M."/>
            <person name="Wang W."/>
            <person name="Stajich J.E."/>
            <person name="White M.M."/>
            <person name="Moncalvo J.M."/>
        </authorList>
    </citation>
    <scope>NUCLEOTIDE SEQUENCE [LARGE SCALE GENOMIC DNA]</scope>
    <source>
        <strain evidence="1 2">SC-DP-2</strain>
    </source>
</reference>
<proteinExistence type="predicted"/>
<evidence type="ECO:0000313" key="2">
    <source>
        <dbReference type="Proteomes" id="UP000245609"/>
    </source>
</evidence>
<gene>
    <name evidence="1" type="ORF">BB560_006716</name>
</gene>
<sequence length="336" mass="39087">MLSLDYLNCTQQIQGNSFTERPSVSNKRFSSDEPVLPIFCWPSSRTNEPSETQKSLSLEINKDVIDQIMYRFSYDEYDLYRHAKANQGFTEQLNTLENISYIPENKKDSINNDFIYNNDFCANFPGKNSTSTHQTILQAENTMNVNGQGYYLKKDIVGPSIEDREYWECILQGDYKKLYSENEFLTRSIQNTDSFLDKSEKVPDLDYEPFFIQNFARNVNFMSIANNRSNSDFSTCERSKSKIVNHDLIADVKPIYGFNQEITTSFYNPNLNKTLCIEKETRTKRLDSISSGQNSSELDKIVFEELTPEKVQAILENINEIDESELLEIERMLREQ</sequence>
<name>A0A2T9Y281_9FUNG</name>
<keyword evidence="2" id="KW-1185">Reference proteome</keyword>
<evidence type="ECO:0000313" key="1">
    <source>
        <dbReference type="EMBL" id="PVU86440.1"/>
    </source>
</evidence>
<organism evidence="1 2">
    <name type="scientific">Smittium megazygosporum</name>
    <dbReference type="NCBI Taxonomy" id="133381"/>
    <lineage>
        <taxon>Eukaryota</taxon>
        <taxon>Fungi</taxon>
        <taxon>Fungi incertae sedis</taxon>
        <taxon>Zoopagomycota</taxon>
        <taxon>Kickxellomycotina</taxon>
        <taxon>Harpellomycetes</taxon>
        <taxon>Harpellales</taxon>
        <taxon>Legeriomycetaceae</taxon>
        <taxon>Smittium</taxon>
    </lineage>
</organism>
<dbReference type="EMBL" id="MBFS01003482">
    <property type="protein sequence ID" value="PVU86440.1"/>
    <property type="molecule type" value="Genomic_DNA"/>
</dbReference>